<comment type="caution">
    <text evidence="1">The sequence shown here is derived from an EMBL/GenBank/DDBJ whole genome shotgun (WGS) entry which is preliminary data.</text>
</comment>
<dbReference type="Proteomes" id="UP000050898">
    <property type="component" value="Unassembled WGS sequence"/>
</dbReference>
<evidence type="ECO:0000313" key="2">
    <source>
        <dbReference type="Proteomes" id="UP000050898"/>
    </source>
</evidence>
<keyword evidence="2" id="KW-1185">Reference proteome</keyword>
<dbReference type="RefSeq" id="WP_155820763.1">
    <property type="nucleotide sequence ID" value="NZ_AYYH01000006.1"/>
</dbReference>
<organism evidence="1 2">
    <name type="scientific">Liquorilactobacillus mali KCTC 3596 = DSM 20444</name>
    <dbReference type="NCBI Taxonomy" id="1046596"/>
    <lineage>
        <taxon>Bacteria</taxon>
        <taxon>Bacillati</taxon>
        <taxon>Bacillota</taxon>
        <taxon>Bacilli</taxon>
        <taxon>Lactobacillales</taxon>
        <taxon>Lactobacillaceae</taxon>
        <taxon>Liquorilactobacillus</taxon>
    </lineage>
</organism>
<evidence type="ECO:0000313" key="1">
    <source>
        <dbReference type="EMBL" id="KRN10861.1"/>
    </source>
</evidence>
<dbReference type="EMBL" id="AYYH01000006">
    <property type="protein sequence ID" value="KRN10861.1"/>
    <property type="molecule type" value="Genomic_DNA"/>
</dbReference>
<gene>
    <name evidence="1" type="ORF">FD00_GL002104</name>
</gene>
<protein>
    <submittedName>
        <fullName evidence="1">Uncharacterized protein</fullName>
    </submittedName>
</protein>
<proteinExistence type="predicted"/>
<sequence>MEVKHSELKAVKKLAAKNNIKHIHDILPDGEDKEFTFMDSRDALYFADLNSKTIEPI</sequence>
<dbReference type="PATRIC" id="fig|1046596.6.peg.2208"/>
<accession>A0A0R2EF63</accession>
<name>A0A0R2EF63_9LACO</name>
<reference evidence="1 2" key="1">
    <citation type="journal article" date="2015" name="Genome Announc.">
        <title>Expanding the biotechnology potential of lactobacilli through comparative genomics of 213 strains and associated genera.</title>
        <authorList>
            <person name="Sun Z."/>
            <person name="Harris H.M."/>
            <person name="McCann A."/>
            <person name="Guo C."/>
            <person name="Argimon S."/>
            <person name="Zhang W."/>
            <person name="Yang X."/>
            <person name="Jeffery I.B."/>
            <person name="Cooney J.C."/>
            <person name="Kagawa T.F."/>
            <person name="Liu W."/>
            <person name="Song Y."/>
            <person name="Salvetti E."/>
            <person name="Wrobel A."/>
            <person name="Rasinkangas P."/>
            <person name="Parkhill J."/>
            <person name="Rea M.C."/>
            <person name="O'Sullivan O."/>
            <person name="Ritari J."/>
            <person name="Douillard F.P."/>
            <person name="Paul Ross R."/>
            <person name="Yang R."/>
            <person name="Briner A.E."/>
            <person name="Felis G.E."/>
            <person name="de Vos W.M."/>
            <person name="Barrangou R."/>
            <person name="Klaenhammer T.R."/>
            <person name="Caufield P.W."/>
            <person name="Cui Y."/>
            <person name="Zhang H."/>
            <person name="O'Toole P.W."/>
        </authorList>
    </citation>
    <scope>NUCLEOTIDE SEQUENCE [LARGE SCALE GENOMIC DNA]</scope>
    <source>
        <strain evidence="1 2">DSM 20444</strain>
    </source>
</reference>
<dbReference type="AlphaFoldDB" id="A0A0R2EF63"/>